<evidence type="ECO:0000313" key="2">
    <source>
        <dbReference type="EMBL" id="KAG0713128.1"/>
    </source>
</evidence>
<feature type="compositionally biased region" description="Polar residues" evidence="1">
    <location>
        <begin position="116"/>
        <end position="133"/>
    </location>
</feature>
<dbReference type="PANTHER" id="PTHR13374:SF3">
    <property type="entry name" value="DET1 HOMOLOG"/>
    <property type="match status" value="1"/>
</dbReference>
<comment type="caution">
    <text evidence="2">The sequence shown here is derived from an EMBL/GenBank/DDBJ whole genome shotgun (WGS) entry which is preliminary data.</text>
</comment>
<sequence>MAAVIHPQHTGCGLLYSTPNILPPEQTCSSGVRRYRQPSTIIPLGSQKMFYGLCWISGQGIFEHPCPGVASAQGKGAAPTTSFLPVVVWPRADLNDLTPKLITSTPMAPSRRSYKVANNTSQGSQQHASLESTRYSEKEIIAADEMLTHAARETAETMTTGDEPGIPVNRIPAQNLVVRLFHREIHKNSQYQAHANRSFYQNIAPNFTVTNVQKPPCFLRKFSPDGRQRYFSTWTVGRRSILHWCESGAVLKENDPKTHEIRRNIFDRFFRLKHTVSVATNGEQLNRECSLFTDDGKYGFLACVRESETARHFTSETMSRDPNPPSPWRIHVLWDKRWAPLSDSPPLFSTTKSSSRINPGLYLTAHPGVRLSKPDPSIYFRRILEA</sequence>
<dbReference type="GO" id="GO:0016567">
    <property type="term" value="P:protein ubiquitination"/>
    <property type="evidence" value="ECO:0007669"/>
    <property type="project" value="TreeGrafter"/>
</dbReference>
<evidence type="ECO:0000313" key="3">
    <source>
        <dbReference type="Proteomes" id="UP000770661"/>
    </source>
</evidence>
<reference evidence="2" key="1">
    <citation type="submission" date="2020-07" db="EMBL/GenBank/DDBJ databases">
        <title>The High-quality genome of the commercially important snow crab, Chionoecetes opilio.</title>
        <authorList>
            <person name="Jeong J.-H."/>
            <person name="Ryu S."/>
        </authorList>
    </citation>
    <scope>NUCLEOTIDE SEQUENCE</scope>
    <source>
        <strain evidence="2">MADBK_172401_WGS</strain>
        <tissue evidence="2">Digestive gland</tissue>
    </source>
</reference>
<dbReference type="InterPro" id="IPR019138">
    <property type="entry name" value="De-etiolated_protein_1_Det1"/>
</dbReference>
<name>A0A8J4XS57_CHIOP</name>
<feature type="region of interest" description="Disordered" evidence="1">
    <location>
        <begin position="103"/>
        <end position="133"/>
    </location>
</feature>
<proteinExistence type="predicted"/>
<protein>
    <submittedName>
        <fullName evidence="2">DET1</fullName>
    </submittedName>
</protein>
<dbReference type="GO" id="GO:0032436">
    <property type="term" value="P:positive regulation of proteasomal ubiquitin-dependent protein catabolic process"/>
    <property type="evidence" value="ECO:0007669"/>
    <property type="project" value="TreeGrafter"/>
</dbReference>
<accession>A0A8J4XS57</accession>
<keyword evidence="3" id="KW-1185">Reference proteome</keyword>
<gene>
    <name evidence="2" type="primary">DET1_1</name>
    <name evidence="2" type="ORF">GWK47_016898</name>
</gene>
<dbReference type="PANTHER" id="PTHR13374">
    <property type="entry name" value="DET1 HOMOLOG DE-ETIOLATED-1 HOMOLOG"/>
    <property type="match status" value="1"/>
</dbReference>
<dbReference type="AlphaFoldDB" id="A0A8J4XS57"/>
<dbReference type="GO" id="GO:0005634">
    <property type="term" value="C:nucleus"/>
    <property type="evidence" value="ECO:0007669"/>
    <property type="project" value="TreeGrafter"/>
</dbReference>
<dbReference type="OrthoDB" id="18339at2759"/>
<dbReference type="GO" id="GO:1990756">
    <property type="term" value="F:ubiquitin-like ligase-substrate adaptor activity"/>
    <property type="evidence" value="ECO:0007669"/>
    <property type="project" value="TreeGrafter"/>
</dbReference>
<dbReference type="GO" id="GO:0031625">
    <property type="term" value="F:ubiquitin protein ligase binding"/>
    <property type="evidence" value="ECO:0007669"/>
    <property type="project" value="TreeGrafter"/>
</dbReference>
<dbReference type="EMBL" id="JACEEZ010021752">
    <property type="protein sequence ID" value="KAG0713128.1"/>
    <property type="molecule type" value="Genomic_DNA"/>
</dbReference>
<organism evidence="2 3">
    <name type="scientific">Chionoecetes opilio</name>
    <name type="common">Atlantic snow crab</name>
    <name type="synonym">Cancer opilio</name>
    <dbReference type="NCBI Taxonomy" id="41210"/>
    <lineage>
        <taxon>Eukaryota</taxon>
        <taxon>Metazoa</taxon>
        <taxon>Ecdysozoa</taxon>
        <taxon>Arthropoda</taxon>
        <taxon>Crustacea</taxon>
        <taxon>Multicrustacea</taxon>
        <taxon>Malacostraca</taxon>
        <taxon>Eumalacostraca</taxon>
        <taxon>Eucarida</taxon>
        <taxon>Decapoda</taxon>
        <taxon>Pleocyemata</taxon>
        <taxon>Brachyura</taxon>
        <taxon>Eubrachyura</taxon>
        <taxon>Majoidea</taxon>
        <taxon>Majidae</taxon>
        <taxon>Chionoecetes</taxon>
    </lineage>
</organism>
<dbReference type="GO" id="GO:0031461">
    <property type="term" value="C:cullin-RING ubiquitin ligase complex"/>
    <property type="evidence" value="ECO:0007669"/>
    <property type="project" value="TreeGrafter"/>
</dbReference>
<dbReference type="Proteomes" id="UP000770661">
    <property type="component" value="Unassembled WGS sequence"/>
</dbReference>
<evidence type="ECO:0000256" key="1">
    <source>
        <dbReference type="SAM" id="MobiDB-lite"/>
    </source>
</evidence>